<dbReference type="Proteomes" id="UP001501666">
    <property type="component" value="Unassembled WGS sequence"/>
</dbReference>
<feature type="compositionally biased region" description="Low complexity" evidence="1">
    <location>
        <begin position="10"/>
        <end position="22"/>
    </location>
</feature>
<evidence type="ECO:0000256" key="1">
    <source>
        <dbReference type="SAM" id="MobiDB-lite"/>
    </source>
</evidence>
<accession>A0ABN3SWZ7</accession>
<protein>
    <submittedName>
        <fullName evidence="2">Uncharacterized protein</fullName>
    </submittedName>
</protein>
<sequence length="152" mass="15355">MVLPSSGLSAVGAAEPAAGEAAGADEDAAEADGWAATGAATLSLLAAAPPHEAAARPQRARAEAARTRMRSNLRDPADLPDVFADFLALEEGRQLPRILGVQAEDHARTAPRVVEGVGHVTGHRLGPRVAAPTPGAPVRPGPLEFGRGALGA</sequence>
<reference evidence="2 3" key="1">
    <citation type="journal article" date="2019" name="Int. J. Syst. Evol. Microbiol.">
        <title>The Global Catalogue of Microorganisms (GCM) 10K type strain sequencing project: providing services to taxonomists for standard genome sequencing and annotation.</title>
        <authorList>
            <consortium name="The Broad Institute Genomics Platform"/>
            <consortium name="The Broad Institute Genome Sequencing Center for Infectious Disease"/>
            <person name="Wu L."/>
            <person name="Ma J."/>
        </authorList>
    </citation>
    <scope>NUCLEOTIDE SEQUENCE [LARGE SCALE GENOMIC DNA]</scope>
    <source>
        <strain evidence="2 3">JCM 6835</strain>
    </source>
</reference>
<comment type="caution">
    <text evidence="2">The sequence shown here is derived from an EMBL/GenBank/DDBJ whole genome shotgun (WGS) entry which is preliminary data.</text>
</comment>
<dbReference type="EMBL" id="BAAATE010000027">
    <property type="protein sequence ID" value="GAA2686654.1"/>
    <property type="molecule type" value="Genomic_DNA"/>
</dbReference>
<keyword evidence="3" id="KW-1185">Reference proteome</keyword>
<organism evidence="2 3">
    <name type="scientific">Nonomuraea recticatena</name>
    <dbReference type="NCBI Taxonomy" id="46178"/>
    <lineage>
        <taxon>Bacteria</taxon>
        <taxon>Bacillati</taxon>
        <taxon>Actinomycetota</taxon>
        <taxon>Actinomycetes</taxon>
        <taxon>Streptosporangiales</taxon>
        <taxon>Streptosporangiaceae</taxon>
        <taxon>Nonomuraea</taxon>
    </lineage>
</organism>
<evidence type="ECO:0000313" key="3">
    <source>
        <dbReference type="Proteomes" id="UP001501666"/>
    </source>
</evidence>
<evidence type="ECO:0000313" key="2">
    <source>
        <dbReference type="EMBL" id="GAA2686654.1"/>
    </source>
</evidence>
<feature type="region of interest" description="Disordered" evidence="1">
    <location>
        <begin position="1"/>
        <end position="33"/>
    </location>
</feature>
<proteinExistence type="predicted"/>
<feature type="region of interest" description="Disordered" evidence="1">
    <location>
        <begin position="124"/>
        <end position="152"/>
    </location>
</feature>
<feature type="region of interest" description="Disordered" evidence="1">
    <location>
        <begin position="48"/>
        <end position="76"/>
    </location>
</feature>
<feature type="compositionally biased region" description="Basic and acidic residues" evidence="1">
    <location>
        <begin position="60"/>
        <end position="76"/>
    </location>
</feature>
<feature type="compositionally biased region" description="Low complexity" evidence="1">
    <location>
        <begin position="48"/>
        <end position="57"/>
    </location>
</feature>
<name>A0ABN3SWZ7_9ACTN</name>
<gene>
    <name evidence="2" type="ORF">GCM10010412_074300</name>
</gene>